<sequence length="486" mass="52755">MQLNRLSVHQLSELLKKNEISSEEITKDYLQHIDQVEDDIKAFVTVTGEDALAQARSVDEKRSRGEELSPLAGIPMAITDNICTKGIKTTCASQILYNFVPPYDATVTERLKGAGAVLLGKCNMDEFAMGSSTENSGFFNTRNPFDLARVPGGASGGAAAAVAAGEAAFTLGTDTDGAIRQPASFCGVIGLKPTYGYVSKTGLISHASSLDQIGPITRDITDLALVLNVICGYDSKDSTSVSVDVPDFKKNLVCDVKGLKIGLPKEYFETNLSPEVAAKIQEAVRKLEELGAVCEEVSLPHTEYAPAAHYIISSAEASSNLARYDGVRHGLRVEEEDVLSMFKKTRSQGFGDEVKRRIMLGTFVLSTANYEAYYVKALKVRNLVRQDFDQVFKKYDLLLTPTSPSTAFPLAEKVNTPLAMYQSHIYNIPVNLAGLPAMSLPFGMVQGLSVGLQLIARPFDEGTLLRVGYTLEQSTDQTRPEPALSR</sequence>
<comment type="caution">
    <text evidence="6">Lacks conserved residue(s) required for the propagation of feature annotation.</text>
</comment>
<organism evidence="8 9">
    <name type="scientific">Desulforamulus ferrireducens</name>
    <dbReference type="NCBI Taxonomy" id="1833852"/>
    <lineage>
        <taxon>Bacteria</taxon>
        <taxon>Bacillati</taxon>
        <taxon>Bacillota</taxon>
        <taxon>Clostridia</taxon>
        <taxon>Eubacteriales</taxon>
        <taxon>Peptococcaceae</taxon>
        <taxon>Desulforamulus</taxon>
    </lineage>
</organism>
<dbReference type="PANTHER" id="PTHR11895">
    <property type="entry name" value="TRANSAMIDASE"/>
    <property type="match status" value="1"/>
</dbReference>
<keyword evidence="2 6" id="KW-0547">Nucleotide-binding</keyword>
<dbReference type="EMBL" id="CP019698">
    <property type="protein sequence ID" value="AQS59493.1"/>
    <property type="molecule type" value="Genomic_DNA"/>
</dbReference>
<evidence type="ECO:0000256" key="1">
    <source>
        <dbReference type="ARBA" id="ARBA00022598"/>
    </source>
</evidence>
<accession>A0A1S6IXJ0</accession>
<dbReference type="STRING" id="1833852.B0537_10585"/>
<feature type="domain" description="Amidase" evidence="7">
    <location>
        <begin position="24"/>
        <end position="465"/>
    </location>
</feature>
<dbReference type="PANTHER" id="PTHR11895:SF151">
    <property type="entry name" value="GLUTAMYL-TRNA(GLN) AMIDOTRANSFERASE SUBUNIT A"/>
    <property type="match status" value="1"/>
</dbReference>
<dbReference type="EC" id="6.3.5.7" evidence="6"/>
<dbReference type="InterPro" id="IPR000120">
    <property type="entry name" value="Amidase"/>
</dbReference>
<dbReference type="Pfam" id="PF01425">
    <property type="entry name" value="Amidase"/>
    <property type="match status" value="1"/>
</dbReference>
<dbReference type="KEGG" id="dfg:B0537_10585"/>
<dbReference type="GO" id="GO:0005524">
    <property type="term" value="F:ATP binding"/>
    <property type="evidence" value="ECO:0007669"/>
    <property type="project" value="UniProtKB-KW"/>
</dbReference>
<evidence type="ECO:0000256" key="4">
    <source>
        <dbReference type="ARBA" id="ARBA00022917"/>
    </source>
</evidence>
<dbReference type="Proteomes" id="UP000189464">
    <property type="component" value="Chromosome"/>
</dbReference>
<dbReference type="NCBIfam" id="TIGR00132">
    <property type="entry name" value="gatA"/>
    <property type="match status" value="1"/>
</dbReference>
<dbReference type="HAMAP" id="MF_00120">
    <property type="entry name" value="GatA"/>
    <property type="match status" value="1"/>
</dbReference>
<evidence type="ECO:0000259" key="7">
    <source>
        <dbReference type="Pfam" id="PF01425"/>
    </source>
</evidence>
<comment type="subunit">
    <text evidence="6">Heterotrimer of A, B and C subunits.</text>
</comment>
<keyword evidence="4 6" id="KW-0648">Protein biosynthesis</keyword>
<evidence type="ECO:0000256" key="5">
    <source>
        <dbReference type="ARBA" id="ARBA00025295"/>
    </source>
</evidence>
<keyword evidence="9" id="KW-1185">Reference proteome</keyword>
<dbReference type="GO" id="GO:0006412">
    <property type="term" value="P:translation"/>
    <property type="evidence" value="ECO:0007669"/>
    <property type="project" value="UniProtKB-UniRule"/>
</dbReference>
<comment type="function">
    <text evidence="5 6">Allows the formation of correctly charged Gln-tRNA(Gln) through the transamidation of misacylated Glu-tRNA(Gln) in organisms which lack glutaminyl-tRNA synthetase. The reaction takes place in the presence of glutamine and ATP through an activated gamma-phospho-Glu-tRNA(Gln).</text>
</comment>
<protein>
    <recommendedName>
        <fullName evidence="6">Glutamyl-tRNA(Gln) amidotransferase subunit A</fullName>
        <shortName evidence="6">Glu-ADT subunit A</shortName>
        <ecNumber evidence="6">6.3.5.7</ecNumber>
    </recommendedName>
</protein>
<dbReference type="AlphaFoldDB" id="A0A1S6IXJ0"/>
<dbReference type="RefSeq" id="WP_077714561.1">
    <property type="nucleotide sequence ID" value="NZ_CP019698.1"/>
</dbReference>
<dbReference type="GO" id="GO:0050567">
    <property type="term" value="F:glutaminyl-tRNA synthase (glutamine-hydrolyzing) activity"/>
    <property type="evidence" value="ECO:0007669"/>
    <property type="project" value="UniProtKB-UniRule"/>
</dbReference>
<evidence type="ECO:0000313" key="9">
    <source>
        <dbReference type="Proteomes" id="UP000189464"/>
    </source>
</evidence>
<dbReference type="GO" id="GO:0030956">
    <property type="term" value="C:glutamyl-tRNA(Gln) amidotransferase complex"/>
    <property type="evidence" value="ECO:0007669"/>
    <property type="project" value="InterPro"/>
</dbReference>
<dbReference type="SUPFAM" id="SSF75304">
    <property type="entry name" value="Amidase signature (AS) enzymes"/>
    <property type="match status" value="1"/>
</dbReference>
<comment type="catalytic activity">
    <reaction evidence="6">
        <text>L-glutamyl-tRNA(Gln) + L-glutamine + ATP + H2O = L-glutaminyl-tRNA(Gln) + L-glutamate + ADP + phosphate + H(+)</text>
        <dbReference type="Rhea" id="RHEA:17521"/>
        <dbReference type="Rhea" id="RHEA-COMP:9681"/>
        <dbReference type="Rhea" id="RHEA-COMP:9684"/>
        <dbReference type="ChEBI" id="CHEBI:15377"/>
        <dbReference type="ChEBI" id="CHEBI:15378"/>
        <dbReference type="ChEBI" id="CHEBI:29985"/>
        <dbReference type="ChEBI" id="CHEBI:30616"/>
        <dbReference type="ChEBI" id="CHEBI:43474"/>
        <dbReference type="ChEBI" id="CHEBI:58359"/>
        <dbReference type="ChEBI" id="CHEBI:78520"/>
        <dbReference type="ChEBI" id="CHEBI:78521"/>
        <dbReference type="ChEBI" id="CHEBI:456216"/>
        <dbReference type="EC" id="6.3.5.7"/>
    </reaction>
</comment>
<reference evidence="8 9" key="1">
    <citation type="journal article" date="2016" name="Int. J. Syst. Evol. Microbiol.">
        <title>Desulfotomaculum ferrireducens sp. nov., a moderately thermophilic sulfate-reducing and dissimilatory Fe(III)-reducing bacterium isolated from compost.</title>
        <authorList>
            <person name="Yang G."/>
            <person name="Guo J."/>
            <person name="Zhuang L."/>
            <person name="Yuan Y."/>
            <person name="Zhou S."/>
        </authorList>
    </citation>
    <scope>NUCLEOTIDE SEQUENCE [LARGE SCALE GENOMIC DNA]</scope>
    <source>
        <strain evidence="8 9">GSS09</strain>
    </source>
</reference>
<dbReference type="OrthoDB" id="9811471at2"/>
<dbReference type="InterPro" id="IPR004412">
    <property type="entry name" value="GatA"/>
</dbReference>
<dbReference type="GO" id="GO:0016740">
    <property type="term" value="F:transferase activity"/>
    <property type="evidence" value="ECO:0007669"/>
    <property type="project" value="UniProtKB-KW"/>
</dbReference>
<gene>
    <name evidence="6 8" type="primary">gatA</name>
    <name evidence="8" type="ORF">B0537_10585</name>
</gene>
<evidence type="ECO:0000313" key="8">
    <source>
        <dbReference type="EMBL" id="AQS59493.1"/>
    </source>
</evidence>
<proteinExistence type="inferred from homology"/>
<comment type="similarity">
    <text evidence="6">Belongs to the amidase family. GatA subfamily.</text>
</comment>
<dbReference type="Gene3D" id="3.90.1300.10">
    <property type="entry name" value="Amidase signature (AS) domain"/>
    <property type="match status" value="1"/>
</dbReference>
<evidence type="ECO:0000256" key="2">
    <source>
        <dbReference type="ARBA" id="ARBA00022741"/>
    </source>
</evidence>
<keyword evidence="3 6" id="KW-0067">ATP-binding</keyword>
<dbReference type="InterPro" id="IPR036928">
    <property type="entry name" value="AS_sf"/>
</dbReference>
<dbReference type="InterPro" id="IPR023631">
    <property type="entry name" value="Amidase_dom"/>
</dbReference>
<name>A0A1S6IXJ0_9FIRM</name>
<evidence type="ECO:0000256" key="3">
    <source>
        <dbReference type="ARBA" id="ARBA00022840"/>
    </source>
</evidence>
<keyword evidence="1 6" id="KW-0436">Ligase</keyword>
<evidence type="ECO:0000256" key="6">
    <source>
        <dbReference type="HAMAP-Rule" id="MF_00120"/>
    </source>
</evidence>
<keyword evidence="8" id="KW-0808">Transferase</keyword>